<dbReference type="Pfam" id="PF24336">
    <property type="entry name" value="DUF7504"/>
    <property type="match status" value="1"/>
</dbReference>
<dbReference type="EMBL" id="JAOPJZ010000030">
    <property type="protein sequence ID" value="MCU4754133.1"/>
    <property type="molecule type" value="Genomic_DNA"/>
</dbReference>
<comment type="caution">
    <text evidence="1">The sequence shown here is derived from an EMBL/GenBank/DDBJ whole genome shotgun (WGS) entry which is preliminary data.</text>
</comment>
<dbReference type="AlphaFoldDB" id="A0AAP2ZC02"/>
<dbReference type="RefSeq" id="WP_342810437.1">
    <property type="nucleotide sequence ID" value="NZ_JAOPJZ010000030.1"/>
</dbReference>
<name>A0AAP2ZC02_9EURY</name>
<reference evidence="1 2" key="1">
    <citation type="submission" date="2022-09" db="EMBL/GenBank/DDBJ databases">
        <title>Enrichment on poylsaccharides allowed isolation of novel metabolic and taxonomic groups of Haloarchaea.</title>
        <authorList>
            <person name="Sorokin D.Y."/>
            <person name="Elcheninov A.G."/>
            <person name="Khizhniak T.V."/>
            <person name="Kolganova T.V."/>
            <person name="Kublanov I.V."/>
        </authorList>
    </citation>
    <scope>NUCLEOTIDE SEQUENCE [LARGE SCALE GENOMIC DNA]</scope>
    <source>
        <strain evidence="1 2">AArc-curdl1</strain>
    </source>
</reference>
<dbReference type="InterPro" id="IPR055927">
    <property type="entry name" value="DUF7504"/>
</dbReference>
<sequence length="241" mass="25736">MDPSIPESVSPPSNVLLVHRSSISADACQTLCQHENGSQTAELSVTFSSDALENSPHGNANPAKIGAISVGDVLRGVTAERSTGGAHVGPDFTGDIVFDAITDPTDLSTIGVSVSRFCEQWGSDYQLTVCFQSLDALLNHAPPKTVFQFVHVLTNRLSSVDALAHFHLDPSAHDDRIVSTFGSIFDEVVVDDSAHSDVPQATDEDIAALLGEWDDPTEWPTIELTVGQEATDDDVARVLEK</sequence>
<gene>
    <name evidence="1" type="ORF">OB919_19480</name>
</gene>
<dbReference type="Proteomes" id="UP001321047">
    <property type="component" value="Unassembled WGS sequence"/>
</dbReference>
<protein>
    <recommendedName>
        <fullName evidence="3">Halobacterial output domain-containing protein</fullName>
    </recommendedName>
</protein>
<organism evidence="1 2">
    <name type="scientific">Natronosalvus hydrolyticus</name>
    <dbReference type="NCBI Taxonomy" id="2979988"/>
    <lineage>
        <taxon>Archaea</taxon>
        <taxon>Methanobacteriati</taxon>
        <taxon>Methanobacteriota</taxon>
        <taxon>Stenosarchaea group</taxon>
        <taxon>Halobacteria</taxon>
        <taxon>Halobacteriales</taxon>
        <taxon>Natrialbaceae</taxon>
        <taxon>Natronosalvus</taxon>
    </lineage>
</organism>
<proteinExistence type="predicted"/>
<accession>A0AAP2ZC02</accession>
<evidence type="ECO:0000313" key="1">
    <source>
        <dbReference type="EMBL" id="MCU4754133.1"/>
    </source>
</evidence>
<evidence type="ECO:0000313" key="2">
    <source>
        <dbReference type="Proteomes" id="UP001321047"/>
    </source>
</evidence>
<keyword evidence="2" id="KW-1185">Reference proteome</keyword>
<evidence type="ECO:0008006" key="3">
    <source>
        <dbReference type="Google" id="ProtNLM"/>
    </source>
</evidence>